<reference evidence="2" key="1">
    <citation type="submission" date="2024-06" db="EMBL/GenBank/DDBJ databases">
        <title>Multi-omics analyses provide insights into the biosynthesis of the anticancer antibiotic pleurotin in Hohenbuehelia grisea.</title>
        <authorList>
            <person name="Weaver J.A."/>
            <person name="Alberti F."/>
        </authorList>
    </citation>
    <scope>NUCLEOTIDE SEQUENCE [LARGE SCALE GENOMIC DNA]</scope>
    <source>
        <strain evidence="2">T-177</strain>
    </source>
</reference>
<evidence type="ECO:0008006" key="3">
    <source>
        <dbReference type="Google" id="ProtNLM"/>
    </source>
</evidence>
<protein>
    <recommendedName>
        <fullName evidence="3">F-box domain-containing protein</fullName>
    </recommendedName>
</protein>
<gene>
    <name evidence="1" type="ORF">HGRIS_006038</name>
</gene>
<dbReference type="Proteomes" id="UP001556367">
    <property type="component" value="Unassembled WGS sequence"/>
</dbReference>
<keyword evidence="2" id="KW-1185">Reference proteome</keyword>
<name>A0ABR3JZR9_9AGAR</name>
<proteinExistence type="predicted"/>
<evidence type="ECO:0000313" key="2">
    <source>
        <dbReference type="Proteomes" id="UP001556367"/>
    </source>
</evidence>
<comment type="caution">
    <text evidence="1">The sequence shown here is derived from an EMBL/GenBank/DDBJ whole genome shotgun (WGS) entry which is preliminary data.</text>
</comment>
<organism evidence="1 2">
    <name type="scientific">Hohenbuehelia grisea</name>
    <dbReference type="NCBI Taxonomy" id="104357"/>
    <lineage>
        <taxon>Eukaryota</taxon>
        <taxon>Fungi</taxon>
        <taxon>Dikarya</taxon>
        <taxon>Basidiomycota</taxon>
        <taxon>Agaricomycotina</taxon>
        <taxon>Agaricomycetes</taxon>
        <taxon>Agaricomycetidae</taxon>
        <taxon>Agaricales</taxon>
        <taxon>Pleurotineae</taxon>
        <taxon>Pleurotaceae</taxon>
        <taxon>Hohenbuehelia</taxon>
    </lineage>
</organism>
<sequence length="387" mass="43625">MRIPYDVARLIVDELWSIDFSQQTLFSCTLVSSDWLLAARAIIFRRITLNSDNIRQFIALTSVDATFVSQTQKIVISGQGKTTITRVVRSLAQLHILADSPITTLVVADSCSLQYTKQRGAELVDRLASFIEVALPQITTLKLDAMKIPSDESLVTLTSSLPNVALLSVGDVAMESRQTVHLHAFPKLRVLKSVATVFSHHSLRFWRFLCSAETWPAIEDMRLTIIDEAQWTQPTLELLRKVSPSLTYLNLDYTACRPFDLRFPSFPVLRKLAAEFNCASLNIFPPSPVQMILPIAPVFSSIRAPLLEEITMTVILFFNEAEIGIPLMDWSEVDEILGQPQFSSLKLVKVVIYAEEPSKLDKDIIPRKMLTCHHKGILRVTFLRRNA</sequence>
<dbReference type="EMBL" id="JASNQZ010000001">
    <property type="protein sequence ID" value="KAL0961049.1"/>
    <property type="molecule type" value="Genomic_DNA"/>
</dbReference>
<evidence type="ECO:0000313" key="1">
    <source>
        <dbReference type="EMBL" id="KAL0961049.1"/>
    </source>
</evidence>
<accession>A0ABR3JZR9</accession>